<name>A0AAE1TNF6_9EUCA</name>
<accession>A0AAE1TNF6</accession>
<evidence type="ECO:0000256" key="1">
    <source>
        <dbReference type="SAM" id="MobiDB-lite"/>
    </source>
</evidence>
<gene>
    <name evidence="2" type="ORF">Pmani_035199</name>
</gene>
<evidence type="ECO:0000313" key="3">
    <source>
        <dbReference type="Proteomes" id="UP001292094"/>
    </source>
</evidence>
<feature type="compositionally biased region" description="Basic residues" evidence="1">
    <location>
        <begin position="25"/>
        <end position="35"/>
    </location>
</feature>
<proteinExistence type="predicted"/>
<reference evidence="2" key="1">
    <citation type="submission" date="2023-11" db="EMBL/GenBank/DDBJ databases">
        <title>Genome assemblies of two species of porcelain crab, Petrolisthes cinctipes and Petrolisthes manimaculis (Anomura: Porcellanidae).</title>
        <authorList>
            <person name="Angst P."/>
        </authorList>
    </citation>
    <scope>NUCLEOTIDE SEQUENCE</scope>
    <source>
        <strain evidence="2">PB745_02</strain>
        <tissue evidence="2">Gill</tissue>
    </source>
</reference>
<dbReference type="EMBL" id="JAWZYT010004975">
    <property type="protein sequence ID" value="KAK4292008.1"/>
    <property type="molecule type" value="Genomic_DNA"/>
</dbReference>
<organism evidence="2 3">
    <name type="scientific">Petrolisthes manimaculis</name>
    <dbReference type="NCBI Taxonomy" id="1843537"/>
    <lineage>
        <taxon>Eukaryota</taxon>
        <taxon>Metazoa</taxon>
        <taxon>Ecdysozoa</taxon>
        <taxon>Arthropoda</taxon>
        <taxon>Crustacea</taxon>
        <taxon>Multicrustacea</taxon>
        <taxon>Malacostraca</taxon>
        <taxon>Eumalacostraca</taxon>
        <taxon>Eucarida</taxon>
        <taxon>Decapoda</taxon>
        <taxon>Pleocyemata</taxon>
        <taxon>Anomura</taxon>
        <taxon>Galatheoidea</taxon>
        <taxon>Porcellanidae</taxon>
        <taxon>Petrolisthes</taxon>
    </lineage>
</organism>
<sequence>MFGLYGLQAHRAKAASNHDKYNRPTGKRLNKRQRKKMLEQQRNIREKRRRSFETISESDLRSVQQRPDSRTPTTARRGSTCISRASSALSDYLPLSRPRSPLVTLSCRGSPSAVREPIGLQQQTAAHQKGGGGENGMVIASLESLARLFSCVAVNKARTPHRSCRTHAMHG</sequence>
<feature type="region of interest" description="Disordered" evidence="1">
    <location>
        <begin position="7"/>
        <end position="80"/>
    </location>
</feature>
<evidence type="ECO:0000313" key="2">
    <source>
        <dbReference type="EMBL" id="KAK4292008.1"/>
    </source>
</evidence>
<feature type="compositionally biased region" description="Polar residues" evidence="1">
    <location>
        <begin position="53"/>
        <end position="80"/>
    </location>
</feature>
<comment type="caution">
    <text evidence="2">The sequence shown here is derived from an EMBL/GenBank/DDBJ whole genome shotgun (WGS) entry which is preliminary data.</text>
</comment>
<dbReference type="Proteomes" id="UP001292094">
    <property type="component" value="Unassembled WGS sequence"/>
</dbReference>
<protein>
    <submittedName>
        <fullName evidence="2">Uncharacterized protein</fullName>
    </submittedName>
</protein>
<keyword evidence="3" id="KW-1185">Reference proteome</keyword>
<dbReference type="AlphaFoldDB" id="A0AAE1TNF6"/>